<dbReference type="Proteomes" id="UP000299102">
    <property type="component" value="Unassembled WGS sequence"/>
</dbReference>
<comment type="caution">
    <text evidence="1">The sequence shown here is derived from an EMBL/GenBank/DDBJ whole genome shotgun (WGS) entry which is preliminary data.</text>
</comment>
<dbReference type="AlphaFoldDB" id="A0A4C1W410"/>
<protein>
    <submittedName>
        <fullName evidence="1">Uncharacterized protein</fullName>
    </submittedName>
</protein>
<sequence>MKHQIVRCCVCDPRTRQGEIDTAISKRMLFVSEFSSSSSLSLTLNSNAVSSVNIWPFTLRENNYNENQNQYQYIGHFRPRTSAHPPPHEHPPRHIHSFPLFPPLLRDTEYIYTVRWNTRRRCRHQSGRFDPCFTDVKSIGKLDNVEVSRRSVVSEQPAGLVMDALRSNKTQSAPAREINSKKIAALVSV</sequence>
<name>A0A4C1W410_EUMVA</name>
<dbReference type="EMBL" id="BGZK01000467">
    <property type="protein sequence ID" value="GBP45229.1"/>
    <property type="molecule type" value="Genomic_DNA"/>
</dbReference>
<keyword evidence="2" id="KW-1185">Reference proteome</keyword>
<evidence type="ECO:0000313" key="1">
    <source>
        <dbReference type="EMBL" id="GBP45229.1"/>
    </source>
</evidence>
<accession>A0A4C1W410</accession>
<organism evidence="1 2">
    <name type="scientific">Eumeta variegata</name>
    <name type="common">Bagworm moth</name>
    <name type="synonym">Eumeta japonica</name>
    <dbReference type="NCBI Taxonomy" id="151549"/>
    <lineage>
        <taxon>Eukaryota</taxon>
        <taxon>Metazoa</taxon>
        <taxon>Ecdysozoa</taxon>
        <taxon>Arthropoda</taxon>
        <taxon>Hexapoda</taxon>
        <taxon>Insecta</taxon>
        <taxon>Pterygota</taxon>
        <taxon>Neoptera</taxon>
        <taxon>Endopterygota</taxon>
        <taxon>Lepidoptera</taxon>
        <taxon>Glossata</taxon>
        <taxon>Ditrysia</taxon>
        <taxon>Tineoidea</taxon>
        <taxon>Psychidae</taxon>
        <taxon>Oiketicinae</taxon>
        <taxon>Eumeta</taxon>
    </lineage>
</organism>
<reference evidence="1 2" key="1">
    <citation type="journal article" date="2019" name="Commun. Biol.">
        <title>The bagworm genome reveals a unique fibroin gene that provides high tensile strength.</title>
        <authorList>
            <person name="Kono N."/>
            <person name="Nakamura H."/>
            <person name="Ohtoshi R."/>
            <person name="Tomita M."/>
            <person name="Numata K."/>
            <person name="Arakawa K."/>
        </authorList>
    </citation>
    <scope>NUCLEOTIDE SEQUENCE [LARGE SCALE GENOMIC DNA]</scope>
</reference>
<gene>
    <name evidence="1" type="ORF">EVAR_28976_1</name>
</gene>
<proteinExistence type="predicted"/>
<evidence type="ECO:0000313" key="2">
    <source>
        <dbReference type="Proteomes" id="UP000299102"/>
    </source>
</evidence>